<organism evidence="1 2">
    <name type="scientific">Paracerasibacillus soli</name>
    <dbReference type="NCBI Taxonomy" id="480284"/>
    <lineage>
        <taxon>Bacteria</taxon>
        <taxon>Bacillati</taxon>
        <taxon>Bacillota</taxon>
        <taxon>Bacilli</taxon>
        <taxon>Bacillales</taxon>
        <taxon>Bacillaceae</taxon>
        <taxon>Paracerasibacillus</taxon>
    </lineage>
</organism>
<protein>
    <submittedName>
        <fullName evidence="1">Uncharacterized protein</fullName>
    </submittedName>
</protein>
<comment type="caution">
    <text evidence="1">The sequence shown here is derived from an EMBL/GenBank/DDBJ whole genome shotgun (WGS) entry which is preliminary data.</text>
</comment>
<gene>
    <name evidence="1" type="ORF">RWD45_14740</name>
</gene>
<sequence length="179" mass="20454">MIPAIHTLLLLFVFIAVGYFFITNQQSDSAGQGNNPEFEMTDLNSIFKDPAVREAVFGDDAEILKSKYIGAGIYHMTSTSNSFLVTFNTDKIIEVFTYIKYIRQKGISDHNDKETIKSIFEDSSVRLEALGSMSTIKNIHAVNNSIYKMETAEHNFLIQIDDDDLLHIYKFKESVQWHK</sequence>
<keyword evidence="2" id="KW-1185">Reference proteome</keyword>
<evidence type="ECO:0000313" key="2">
    <source>
        <dbReference type="Proteomes" id="UP001275315"/>
    </source>
</evidence>
<dbReference type="RefSeq" id="WP_320380389.1">
    <property type="nucleotide sequence ID" value="NZ_JAWDIQ010000002.1"/>
</dbReference>
<dbReference type="Proteomes" id="UP001275315">
    <property type="component" value="Unassembled WGS sequence"/>
</dbReference>
<evidence type="ECO:0000313" key="1">
    <source>
        <dbReference type="EMBL" id="MDY0409596.1"/>
    </source>
</evidence>
<dbReference type="EMBL" id="JAWDIQ010000002">
    <property type="protein sequence ID" value="MDY0409596.1"/>
    <property type="molecule type" value="Genomic_DNA"/>
</dbReference>
<accession>A0ABU5CT82</accession>
<reference evidence="1 2" key="1">
    <citation type="submission" date="2023-10" db="EMBL/GenBank/DDBJ databases">
        <title>Virgibacillus soli CC-YMP-6 genome.</title>
        <authorList>
            <person name="Miliotis G."/>
            <person name="Sengupta P."/>
            <person name="Hameed A."/>
            <person name="Chuvochina M."/>
            <person name="Mcdonagh F."/>
            <person name="Simpson A.C."/>
            <person name="Singh N.K."/>
            <person name="Rekha P.D."/>
            <person name="Raman K."/>
            <person name="Hugenholtz P."/>
            <person name="Venkateswaran K."/>
        </authorList>
    </citation>
    <scope>NUCLEOTIDE SEQUENCE [LARGE SCALE GENOMIC DNA]</scope>
    <source>
        <strain evidence="1 2">CC-YMP-6</strain>
    </source>
</reference>
<name>A0ABU5CT82_9BACI</name>
<proteinExistence type="predicted"/>